<gene>
    <name evidence="2" type="ORF">MNBD_GAMMA17-1914</name>
</gene>
<dbReference type="Pfam" id="PF14086">
    <property type="entry name" value="DUF4266"/>
    <property type="match status" value="1"/>
</dbReference>
<sequence length="82" mass="8888">MKVLLNYSLLLTILFLSGCSTLKPGGMFAHEEVKPWHKAMLAEERMQLNAYSLENSADQKMFYSRESANGGQGVGGGGCGCN</sequence>
<dbReference type="EMBL" id="UOFQ01000058">
    <property type="protein sequence ID" value="VAW87091.1"/>
    <property type="molecule type" value="Genomic_DNA"/>
</dbReference>
<accession>A0A3B0Z6C7</accession>
<reference evidence="2" key="1">
    <citation type="submission" date="2018-06" db="EMBL/GenBank/DDBJ databases">
        <authorList>
            <person name="Zhirakovskaya E."/>
        </authorList>
    </citation>
    <scope>NUCLEOTIDE SEQUENCE</scope>
</reference>
<proteinExistence type="predicted"/>
<dbReference type="AlphaFoldDB" id="A0A3B0Z6C7"/>
<dbReference type="InterPro" id="IPR025362">
    <property type="entry name" value="DUF4266"/>
</dbReference>
<name>A0A3B0Z6C7_9ZZZZ</name>
<evidence type="ECO:0000313" key="2">
    <source>
        <dbReference type="EMBL" id="VAW87091.1"/>
    </source>
</evidence>
<evidence type="ECO:0000259" key="1">
    <source>
        <dbReference type="Pfam" id="PF14086"/>
    </source>
</evidence>
<dbReference type="PROSITE" id="PS51257">
    <property type="entry name" value="PROKAR_LIPOPROTEIN"/>
    <property type="match status" value="1"/>
</dbReference>
<protein>
    <recommendedName>
        <fullName evidence="1">DUF4266 domain-containing protein</fullName>
    </recommendedName>
</protein>
<organism evidence="2">
    <name type="scientific">hydrothermal vent metagenome</name>
    <dbReference type="NCBI Taxonomy" id="652676"/>
    <lineage>
        <taxon>unclassified sequences</taxon>
        <taxon>metagenomes</taxon>
        <taxon>ecological metagenomes</taxon>
    </lineage>
</organism>
<feature type="domain" description="DUF4266" evidence="1">
    <location>
        <begin position="33"/>
        <end position="82"/>
    </location>
</feature>